<evidence type="ECO:0000313" key="1">
    <source>
        <dbReference type="EMBL" id="TMS59626.1"/>
    </source>
</evidence>
<sequence length="279" mass="27486">MKAKLVALAALATLSSGVVFAGSGYGSHDKPDDADIYNYTHLSNDIHVAGYGLALGLIKFGAESAATVNSDQISMFGTTMNFGGENKARLGGNALRGAEGNIGVNVSAGAGNAQANDAALTAVDGGGSSHSNGYRKDHKDNDAAAVFAAAQVFSSQTGKSNLAMVSNAENVASLNGNALRNAAGNIGVNIASGAGNLQNNGMAGSTNSSGTLAKATSSNAQASFGNVLFELGCDPVNSAVVSGNALRGATGNIGLNLTAGAGNLQHNGLAIATATAPRN</sequence>
<dbReference type="EMBL" id="AKCV02000006">
    <property type="protein sequence ID" value="TMS59626.1"/>
    <property type="molecule type" value="Genomic_DNA"/>
</dbReference>
<protein>
    <submittedName>
        <fullName evidence="1">Cell surface protein</fullName>
    </submittedName>
</protein>
<gene>
    <name evidence="1" type="ORF">MW7_001835</name>
</gene>
<keyword evidence="2" id="KW-1185">Reference proteome</keyword>
<dbReference type="Proteomes" id="UP000004277">
    <property type="component" value="Unassembled WGS sequence"/>
</dbReference>
<reference evidence="1" key="1">
    <citation type="submission" date="2019-05" db="EMBL/GenBank/DDBJ databases">
        <title>Revised genome assembly of Burkholderiaceae (previously Ralstonia) sp. PBA.</title>
        <authorList>
            <person name="Gan H.M."/>
        </authorList>
    </citation>
    <scope>NUCLEOTIDE SEQUENCE</scope>
    <source>
        <strain evidence="1">PBA</strain>
    </source>
</reference>
<proteinExistence type="predicted"/>
<name>A0ACD3STX5_9BURK</name>
<organism evidence="1 2">
    <name type="scientific">Imbroritus primus</name>
    <dbReference type="NCBI Taxonomy" id="3058603"/>
    <lineage>
        <taxon>Bacteria</taxon>
        <taxon>Pseudomonadati</taxon>
        <taxon>Pseudomonadota</taxon>
        <taxon>Betaproteobacteria</taxon>
        <taxon>Burkholderiales</taxon>
        <taxon>Burkholderiaceae</taxon>
        <taxon>Imbroritus</taxon>
    </lineage>
</organism>
<accession>A0ACD3STX5</accession>
<comment type="caution">
    <text evidence="1">The sequence shown here is derived from an EMBL/GenBank/DDBJ whole genome shotgun (WGS) entry which is preliminary data.</text>
</comment>
<evidence type="ECO:0000313" key="2">
    <source>
        <dbReference type="Proteomes" id="UP000004277"/>
    </source>
</evidence>